<dbReference type="RefSeq" id="WP_132248827.1">
    <property type="nucleotide sequence ID" value="NZ_SLZU01000037.1"/>
</dbReference>
<proteinExistence type="predicted"/>
<accession>A0A4V2ULU0</accession>
<gene>
    <name evidence="1" type="ORF">EDD52_13713</name>
</gene>
<protein>
    <submittedName>
        <fullName evidence="1">Uncharacterized protein</fullName>
    </submittedName>
</protein>
<evidence type="ECO:0000313" key="2">
    <source>
        <dbReference type="Proteomes" id="UP000295696"/>
    </source>
</evidence>
<comment type="caution">
    <text evidence="1">The sequence shown here is derived from an EMBL/GenBank/DDBJ whole genome shotgun (WGS) entry which is preliminary data.</text>
</comment>
<dbReference type="Proteomes" id="UP000295696">
    <property type="component" value="Unassembled WGS sequence"/>
</dbReference>
<keyword evidence="2" id="KW-1185">Reference proteome</keyword>
<evidence type="ECO:0000313" key="1">
    <source>
        <dbReference type="EMBL" id="TCS52942.1"/>
    </source>
</evidence>
<dbReference type="AlphaFoldDB" id="A0A4V2ULU0"/>
<organism evidence="1 2">
    <name type="scientific">Primorskyibacter sedentarius</name>
    <dbReference type="NCBI Taxonomy" id="745311"/>
    <lineage>
        <taxon>Bacteria</taxon>
        <taxon>Pseudomonadati</taxon>
        <taxon>Pseudomonadota</taxon>
        <taxon>Alphaproteobacteria</taxon>
        <taxon>Rhodobacterales</taxon>
        <taxon>Roseobacteraceae</taxon>
        <taxon>Primorskyibacter</taxon>
    </lineage>
</organism>
<dbReference type="PROSITE" id="PS51257">
    <property type="entry name" value="PROKAR_LIPOPROTEIN"/>
    <property type="match status" value="1"/>
</dbReference>
<name>A0A4V2ULU0_9RHOB</name>
<dbReference type="OrthoDB" id="7872359at2"/>
<reference evidence="1 2" key="1">
    <citation type="submission" date="2019-03" db="EMBL/GenBank/DDBJ databases">
        <title>Genomic Encyclopedia of Type Strains, Phase IV (KMG-IV): sequencing the most valuable type-strain genomes for metagenomic binning, comparative biology and taxonomic classification.</title>
        <authorList>
            <person name="Goeker M."/>
        </authorList>
    </citation>
    <scope>NUCLEOTIDE SEQUENCE [LARGE SCALE GENOMIC DNA]</scope>
    <source>
        <strain evidence="1 2">DSM 104836</strain>
    </source>
</reference>
<sequence length="95" mass="9829">MRLIPALTLAALAGCTSFPELDAAQTPGIENAPYPQFVPIETLLADDTPVSTTPEAMEEVAARVAALRARAARLSAGPVIDGATRARMARGVVEG</sequence>
<dbReference type="EMBL" id="SLZU01000037">
    <property type="protein sequence ID" value="TCS52942.1"/>
    <property type="molecule type" value="Genomic_DNA"/>
</dbReference>